<sequence>LDLVGHPAGFSNESVRVRDSYSLHEGSIENLDICGTYKKKEPTCSAAFFLLEARYAW</sequence>
<feature type="non-terminal residue" evidence="1">
    <location>
        <position position="57"/>
    </location>
</feature>
<protein>
    <submittedName>
        <fullName evidence="1">9519_t:CDS:1</fullName>
    </submittedName>
</protein>
<gene>
    <name evidence="1" type="ORF">ACOLOM_LOCUS13870</name>
</gene>
<evidence type="ECO:0000313" key="1">
    <source>
        <dbReference type="EMBL" id="CAG8772277.1"/>
    </source>
</evidence>
<dbReference type="Proteomes" id="UP000789525">
    <property type="component" value="Unassembled WGS sequence"/>
</dbReference>
<name>A0ACA9R0P7_9GLOM</name>
<accession>A0ACA9R0P7</accession>
<feature type="non-terminal residue" evidence="1">
    <location>
        <position position="1"/>
    </location>
</feature>
<dbReference type="EMBL" id="CAJVPT010065708">
    <property type="protein sequence ID" value="CAG8772277.1"/>
    <property type="molecule type" value="Genomic_DNA"/>
</dbReference>
<proteinExistence type="predicted"/>
<keyword evidence="2" id="KW-1185">Reference proteome</keyword>
<evidence type="ECO:0000313" key="2">
    <source>
        <dbReference type="Proteomes" id="UP000789525"/>
    </source>
</evidence>
<organism evidence="1 2">
    <name type="scientific">Acaulospora colombiana</name>
    <dbReference type="NCBI Taxonomy" id="27376"/>
    <lineage>
        <taxon>Eukaryota</taxon>
        <taxon>Fungi</taxon>
        <taxon>Fungi incertae sedis</taxon>
        <taxon>Mucoromycota</taxon>
        <taxon>Glomeromycotina</taxon>
        <taxon>Glomeromycetes</taxon>
        <taxon>Diversisporales</taxon>
        <taxon>Acaulosporaceae</taxon>
        <taxon>Acaulospora</taxon>
    </lineage>
</organism>
<comment type="caution">
    <text evidence="1">The sequence shown here is derived from an EMBL/GenBank/DDBJ whole genome shotgun (WGS) entry which is preliminary data.</text>
</comment>
<reference evidence="1" key="1">
    <citation type="submission" date="2021-06" db="EMBL/GenBank/DDBJ databases">
        <authorList>
            <person name="Kallberg Y."/>
            <person name="Tangrot J."/>
            <person name="Rosling A."/>
        </authorList>
    </citation>
    <scope>NUCLEOTIDE SEQUENCE</scope>
    <source>
        <strain evidence="1">CL356</strain>
    </source>
</reference>